<dbReference type="EMBL" id="PDKB01000011">
    <property type="protein sequence ID" value="RBQ28776.1"/>
    <property type="molecule type" value="Genomic_DNA"/>
</dbReference>
<organism evidence="3 4">
    <name type="scientific">Aliarcobacter vitoriensis</name>
    <dbReference type="NCBI Taxonomy" id="2011099"/>
    <lineage>
        <taxon>Bacteria</taxon>
        <taxon>Pseudomonadati</taxon>
        <taxon>Campylobacterota</taxon>
        <taxon>Epsilonproteobacteria</taxon>
        <taxon>Campylobacterales</taxon>
        <taxon>Arcobacteraceae</taxon>
        <taxon>Aliarcobacter</taxon>
    </lineage>
</organism>
<accession>A0A366MR65</accession>
<dbReference type="AlphaFoldDB" id="A0A366MR65"/>
<keyword evidence="1" id="KW-0732">Signal</keyword>
<proteinExistence type="predicted"/>
<dbReference type="SUPFAM" id="SSF109998">
    <property type="entry name" value="Triger factor/SurA peptide-binding domain-like"/>
    <property type="match status" value="1"/>
</dbReference>
<reference evidence="3 4" key="1">
    <citation type="submission" date="2017-10" db="EMBL/GenBank/DDBJ databases">
        <title>Genomics of the genus Arcobacter.</title>
        <authorList>
            <person name="Perez-Cataluna A."/>
            <person name="Figueras M.J."/>
        </authorList>
    </citation>
    <scope>NUCLEOTIDE SEQUENCE [LARGE SCALE GENOMIC DNA]</scope>
    <source>
        <strain evidence="3 4">CECT 9230</strain>
    </source>
</reference>
<evidence type="ECO:0000256" key="1">
    <source>
        <dbReference type="ARBA" id="ARBA00022729"/>
    </source>
</evidence>
<dbReference type="PANTHER" id="PTHR47637:SF1">
    <property type="entry name" value="CHAPERONE SURA"/>
    <property type="match status" value="1"/>
</dbReference>
<feature type="domain" description="Cj1289-like C-terminal" evidence="2">
    <location>
        <begin position="136"/>
        <end position="225"/>
    </location>
</feature>
<dbReference type="RefSeq" id="WP_113894552.1">
    <property type="nucleotide sequence ID" value="NZ_JANJGA010000011.1"/>
</dbReference>
<dbReference type="PANTHER" id="PTHR47637">
    <property type="entry name" value="CHAPERONE SURA"/>
    <property type="match status" value="1"/>
</dbReference>
<dbReference type="InterPro" id="IPR027304">
    <property type="entry name" value="Trigger_fact/SurA_dom_sf"/>
</dbReference>
<dbReference type="OrthoDB" id="5345137at2"/>
<dbReference type="Gene3D" id="3.10.50.40">
    <property type="match status" value="1"/>
</dbReference>
<sequence>MHKFLLSLVFSTGLIYASTINGIALTVNEEPITLYDIERTMVVNKIPKNEAVAYLIDKILYDQLVKENGITADIFEVNDYIEKLANSNGMDVFAFKGIVKQEYPDYEIFENESKNAVIRQKLISKIVQGQLAIANDEDMKLYYEKNINKYLTAKSFDVIQYASTNRTALEETMRSPMKVSNEISKTPLKLESQNLQAQLQYILNGTKQNSFTPIFTFNKQYVTLFLKSSEGKVALPFESVKPRVFNDLMSQREQAFLKEHFEKQKLTADIKVLR</sequence>
<evidence type="ECO:0000259" key="2">
    <source>
        <dbReference type="Pfam" id="PF22506"/>
    </source>
</evidence>
<dbReference type="InterPro" id="IPR046357">
    <property type="entry name" value="PPIase_dom_sf"/>
</dbReference>
<evidence type="ECO:0000313" key="4">
    <source>
        <dbReference type="Proteomes" id="UP000252669"/>
    </source>
</evidence>
<dbReference type="Pfam" id="PF22506">
    <property type="entry name" value="Cj1289-like_C"/>
    <property type="match status" value="1"/>
</dbReference>
<dbReference type="GO" id="GO:0003755">
    <property type="term" value="F:peptidyl-prolyl cis-trans isomerase activity"/>
    <property type="evidence" value="ECO:0007669"/>
    <property type="project" value="InterPro"/>
</dbReference>
<name>A0A366MR65_9BACT</name>
<protein>
    <submittedName>
        <fullName evidence="3">Peptidylprolyl isomerase</fullName>
    </submittedName>
</protein>
<evidence type="ECO:0000313" key="3">
    <source>
        <dbReference type="EMBL" id="RBQ28776.1"/>
    </source>
</evidence>
<comment type="caution">
    <text evidence="3">The sequence shown here is derived from an EMBL/GenBank/DDBJ whole genome shotgun (WGS) entry which is preliminary data.</text>
</comment>
<dbReference type="InterPro" id="IPR050280">
    <property type="entry name" value="OMP_Chaperone_SurA"/>
</dbReference>
<keyword evidence="3" id="KW-0413">Isomerase</keyword>
<dbReference type="InterPro" id="IPR055131">
    <property type="entry name" value="Cj1289-like_C"/>
</dbReference>
<dbReference type="Proteomes" id="UP000252669">
    <property type="component" value="Unassembled WGS sequence"/>
</dbReference>
<keyword evidence="4" id="KW-1185">Reference proteome</keyword>
<dbReference type="Gene3D" id="1.10.4030.10">
    <property type="entry name" value="Porin chaperone SurA, peptide-binding domain"/>
    <property type="match status" value="1"/>
</dbReference>
<gene>
    <name evidence="3" type="ORF">CRU91_07210</name>
</gene>